<feature type="transmembrane region" description="Helical" evidence="1">
    <location>
        <begin position="25"/>
        <end position="45"/>
    </location>
</feature>
<keyword evidence="1" id="KW-0812">Transmembrane</keyword>
<evidence type="ECO:0000313" key="2">
    <source>
        <dbReference type="EMBL" id="SVC87638.1"/>
    </source>
</evidence>
<accession>A0A382QRW8</accession>
<proteinExistence type="predicted"/>
<dbReference type="EMBL" id="UINC01116119">
    <property type="protein sequence ID" value="SVC87638.1"/>
    <property type="molecule type" value="Genomic_DNA"/>
</dbReference>
<keyword evidence="1" id="KW-0472">Membrane</keyword>
<name>A0A382QRW8_9ZZZZ</name>
<keyword evidence="1" id="KW-1133">Transmembrane helix</keyword>
<dbReference type="AlphaFoldDB" id="A0A382QRW8"/>
<organism evidence="2">
    <name type="scientific">marine metagenome</name>
    <dbReference type="NCBI Taxonomy" id="408172"/>
    <lineage>
        <taxon>unclassified sequences</taxon>
        <taxon>metagenomes</taxon>
        <taxon>ecological metagenomes</taxon>
    </lineage>
</organism>
<evidence type="ECO:0000256" key="1">
    <source>
        <dbReference type="SAM" id="Phobius"/>
    </source>
</evidence>
<protein>
    <submittedName>
        <fullName evidence="2">Uncharacterized protein</fullName>
    </submittedName>
</protein>
<reference evidence="2" key="1">
    <citation type="submission" date="2018-05" db="EMBL/GenBank/DDBJ databases">
        <authorList>
            <person name="Lanie J.A."/>
            <person name="Ng W.-L."/>
            <person name="Kazmierczak K.M."/>
            <person name="Andrzejewski T.M."/>
            <person name="Davidsen T.M."/>
            <person name="Wayne K.J."/>
            <person name="Tettelin H."/>
            <person name="Glass J.I."/>
            <person name="Rusch D."/>
            <person name="Podicherti R."/>
            <person name="Tsui H.-C.T."/>
            <person name="Winkler M.E."/>
        </authorList>
    </citation>
    <scope>NUCLEOTIDE SEQUENCE</scope>
</reference>
<feature type="non-terminal residue" evidence="2">
    <location>
        <position position="128"/>
    </location>
</feature>
<sequence length="128" mass="13839">MSGVPSTNTPSSRLTSFFEHKKTRFLALTLSIVSLVLLAFGFGLLTRELTIEKQNVIVQGDLRESTTVEGASKETEIVKDANSYGSLDSLSVDLLAEIINILSSDFVDADFINAELLRDAAIEGILSS</sequence>
<gene>
    <name evidence="2" type="ORF">METZ01_LOCUS340492</name>
</gene>